<name>X1R3A3_9ZZZZ</name>
<keyword evidence="1" id="KW-0472">Membrane</keyword>
<keyword evidence="1" id="KW-0812">Transmembrane</keyword>
<keyword evidence="1" id="KW-1133">Transmembrane helix</keyword>
<proteinExistence type="predicted"/>
<dbReference type="EMBL" id="BARV01044584">
    <property type="protein sequence ID" value="GAI61546.1"/>
    <property type="molecule type" value="Genomic_DNA"/>
</dbReference>
<protein>
    <submittedName>
        <fullName evidence="2">Uncharacterized protein</fullName>
    </submittedName>
</protein>
<sequence>VRHYYETGFLGSIAVGLTSVIVAVVILVILNMLLGFSTMLFRWLPILSIVSF</sequence>
<gene>
    <name evidence="2" type="ORF">S06H3_65883</name>
</gene>
<dbReference type="AlphaFoldDB" id="X1R3A3"/>
<organism evidence="2">
    <name type="scientific">marine sediment metagenome</name>
    <dbReference type="NCBI Taxonomy" id="412755"/>
    <lineage>
        <taxon>unclassified sequences</taxon>
        <taxon>metagenomes</taxon>
        <taxon>ecological metagenomes</taxon>
    </lineage>
</organism>
<comment type="caution">
    <text evidence="2">The sequence shown here is derived from an EMBL/GenBank/DDBJ whole genome shotgun (WGS) entry which is preliminary data.</text>
</comment>
<evidence type="ECO:0000256" key="1">
    <source>
        <dbReference type="SAM" id="Phobius"/>
    </source>
</evidence>
<accession>X1R3A3</accession>
<feature type="transmembrane region" description="Helical" evidence="1">
    <location>
        <begin position="12"/>
        <end position="34"/>
    </location>
</feature>
<feature type="non-terminal residue" evidence="2">
    <location>
        <position position="1"/>
    </location>
</feature>
<evidence type="ECO:0000313" key="2">
    <source>
        <dbReference type="EMBL" id="GAI61546.1"/>
    </source>
</evidence>
<reference evidence="2" key="1">
    <citation type="journal article" date="2014" name="Front. Microbiol.">
        <title>High frequency of phylogenetically diverse reductive dehalogenase-homologous genes in deep subseafloor sedimentary metagenomes.</title>
        <authorList>
            <person name="Kawai M."/>
            <person name="Futagami T."/>
            <person name="Toyoda A."/>
            <person name="Takaki Y."/>
            <person name="Nishi S."/>
            <person name="Hori S."/>
            <person name="Arai W."/>
            <person name="Tsubouchi T."/>
            <person name="Morono Y."/>
            <person name="Uchiyama I."/>
            <person name="Ito T."/>
            <person name="Fujiyama A."/>
            <person name="Inagaki F."/>
            <person name="Takami H."/>
        </authorList>
    </citation>
    <scope>NUCLEOTIDE SEQUENCE</scope>
    <source>
        <strain evidence="2">Expedition CK06-06</strain>
    </source>
</reference>